<evidence type="ECO:0000313" key="2">
    <source>
        <dbReference type="EMBL" id="MEN7551647.1"/>
    </source>
</evidence>
<protein>
    <submittedName>
        <fullName evidence="2">IS1595 family transposase</fullName>
    </submittedName>
</protein>
<dbReference type="EMBL" id="JBDKWZ010000004">
    <property type="protein sequence ID" value="MEN7548167.1"/>
    <property type="molecule type" value="Genomic_DNA"/>
</dbReference>
<dbReference type="AlphaFoldDB" id="A0AAW9SE37"/>
<evidence type="ECO:0000313" key="1">
    <source>
        <dbReference type="EMBL" id="MEN7548167.1"/>
    </source>
</evidence>
<gene>
    <name evidence="1" type="ORF">AAG747_09615</name>
    <name evidence="2" type="ORF">AAG747_27275</name>
</gene>
<name>A0AAW9SE37_9BACT</name>
<reference evidence="2 3" key="1">
    <citation type="submission" date="2024-04" db="EMBL/GenBank/DDBJ databases">
        <title>Novel genus in family Flammeovirgaceae.</title>
        <authorList>
            <person name="Nguyen T.H."/>
            <person name="Vuong T.Q."/>
            <person name="Le H."/>
            <person name="Kim S.-G."/>
        </authorList>
    </citation>
    <scope>NUCLEOTIDE SEQUENCE [LARGE SCALE GENOMIC DNA]</scope>
    <source>
        <strain evidence="2 3">JCM 23209</strain>
    </source>
</reference>
<feature type="non-terminal residue" evidence="2">
    <location>
        <position position="1"/>
    </location>
</feature>
<accession>A0AAW9SE37</accession>
<comment type="caution">
    <text evidence="2">The sequence shown here is derived from an EMBL/GenBank/DDBJ whole genome shotgun (WGS) entry which is preliminary data.</text>
</comment>
<dbReference type="Proteomes" id="UP001403385">
    <property type="component" value="Unassembled WGS sequence"/>
</dbReference>
<sequence length="43" mass="5358">QGIYQQTRTEYLQNYLDEFCYKLNRRYFENNIFDRILVACTLT</sequence>
<organism evidence="2 3">
    <name type="scientific">Rapidithrix thailandica</name>
    <dbReference type="NCBI Taxonomy" id="413964"/>
    <lineage>
        <taxon>Bacteria</taxon>
        <taxon>Pseudomonadati</taxon>
        <taxon>Bacteroidota</taxon>
        <taxon>Cytophagia</taxon>
        <taxon>Cytophagales</taxon>
        <taxon>Flammeovirgaceae</taxon>
        <taxon>Rapidithrix</taxon>
    </lineage>
</organism>
<evidence type="ECO:0000313" key="3">
    <source>
        <dbReference type="Proteomes" id="UP001403385"/>
    </source>
</evidence>
<dbReference type="EMBL" id="JBDKWZ010000024">
    <property type="protein sequence ID" value="MEN7551647.1"/>
    <property type="molecule type" value="Genomic_DNA"/>
</dbReference>
<keyword evidence="3" id="KW-1185">Reference proteome</keyword>
<proteinExistence type="predicted"/>